<gene>
    <name evidence="2" type="ORF">SAMN04488122_1216</name>
</gene>
<dbReference type="PANTHER" id="PTHR43792">
    <property type="entry name" value="GNAT FAMILY, PUTATIVE (AFU_ORTHOLOGUE AFUA_3G00765)-RELATED-RELATED"/>
    <property type="match status" value="1"/>
</dbReference>
<feature type="domain" description="N-acetyltransferase" evidence="1">
    <location>
        <begin position="16"/>
        <end position="155"/>
    </location>
</feature>
<dbReference type="Pfam" id="PF13302">
    <property type="entry name" value="Acetyltransf_3"/>
    <property type="match status" value="1"/>
</dbReference>
<evidence type="ECO:0000313" key="3">
    <source>
        <dbReference type="Proteomes" id="UP000199310"/>
    </source>
</evidence>
<dbReference type="InterPro" id="IPR016181">
    <property type="entry name" value="Acyl_CoA_acyltransferase"/>
</dbReference>
<dbReference type="InterPro" id="IPR000182">
    <property type="entry name" value="GNAT_dom"/>
</dbReference>
<evidence type="ECO:0000313" key="2">
    <source>
        <dbReference type="EMBL" id="SEW21803.1"/>
    </source>
</evidence>
<evidence type="ECO:0000259" key="1">
    <source>
        <dbReference type="Pfam" id="PF13302"/>
    </source>
</evidence>
<accession>A0A1I0Q4A5</accession>
<dbReference type="STRING" id="29529.SAMN04488122_1216"/>
<dbReference type="InterPro" id="IPR051531">
    <property type="entry name" value="N-acetyltransferase"/>
</dbReference>
<protein>
    <submittedName>
        <fullName evidence="2">Ribosomal-protein-alanine N-acetyltransferase</fullName>
    </submittedName>
</protein>
<dbReference type="SUPFAM" id="SSF55729">
    <property type="entry name" value="Acyl-CoA N-acyltransferases (Nat)"/>
    <property type="match status" value="1"/>
</dbReference>
<sequence>MLTLHFNPFPTLVTQRFVLRSPALYDDEAMAILRSDPIVNQYLHRKTPTTVADARKFIDDRQADNAAGRSFYWIITTKESDHLVGTICFWNIEPELERAEIGYELQAAFFGKGIMQEVLPAVILFGFEQVHLQKITAFPFAGNERSVKLLERYQFTLDQPLRESLEKEDDLTDILCYSIEKPA</sequence>
<name>A0A1I0Q4A5_9BACT</name>
<dbReference type="AlphaFoldDB" id="A0A1I0Q4A5"/>
<keyword evidence="3" id="KW-1185">Reference proteome</keyword>
<keyword evidence="2" id="KW-0808">Transferase</keyword>
<dbReference type="PANTHER" id="PTHR43792:SF1">
    <property type="entry name" value="N-ACETYLTRANSFERASE DOMAIN-CONTAINING PROTEIN"/>
    <property type="match status" value="1"/>
</dbReference>
<proteinExistence type="predicted"/>
<dbReference type="GO" id="GO:0016747">
    <property type="term" value="F:acyltransferase activity, transferring groups other than amino-acyl groups"/>
    <property type="evidence" value="ECO:0007669"/>
    <property type="project" value="InterPro"/>
</dbReference>
<dbReference type="Gene3D" id="3.40.630.30">
    <property type="match status" value="1"/>
</dbReference>
<dbReference type="Proteomes" id="UP000199310">
    <property type="component" value="Unassembled WGS sequence"/>
</dbReference>
<reference evidence="3" key="1">
    <citation type="submission" date="2016-10" db="EMBL/GenBank/DDBJ databases">
        <authorList>
            <person name="Varghese N."/>
            <person name="Submissions S."/>
        </authorList>
    </citation>
    <scope>NUCLEOTIDE SEQUENCE [LARGE SCALE GENOMIC DNA]</scope>
    <source>
        <strain evidence="3">DSM 3695</strain>
    </source>
</reference>
<dbReference type="RefSeq" id="WP_177192058.1">
    <property type="nucleotide sequence ID" value="NZ_FOJG01000001.1"/>
</dbReference>
<organism evidence="2 3">
    <name type="scientific">Chitinophaga arvensicola</name>
    <dbReference type="NCBI Taxonomy" id="29529"/>
    <lineage>
        <taxon>Bacteria</taxon>
        <taxon>Pseudomonadati</taxon>
        <taxon>Bacteroidota</taxon>
        <taxon>Chitinophagia</taxon>
        <taxon>Chitinophagales</taxon>
        <taxon>Chitinophagaceae</taxon>
        <taxon>Chitinophaga</taxon>
    </lineage>
</organism>
<dbReference type="EMBL" id="FOJG01000001">
    <property type="protein sequence ID" value="SEW21803.1"/>
    <property type="molecule type" value="Genomic_DNA"/>
</dbReference>